<dbReference type="PANTHER" id="PTHR40552:SF6">
    <property type="entry name" value="FI09606P-RELATED"/>
    <property type="match status" value="1"/>
</dbReference>
<feature type="compositionally biased region" description="Low complexity" evidence="1">
    <location>
        <begin position="1"/>
        <end position="13"/>
    </location>
</feature>
<sequence length="871" mass="99531">NLDSPTVSVTQVVPPWPKPRDKTNELPEPDPDREPTPPPTPPPPPRKKEEKERLKAEEEEARRKAEELPPAMPPPPPTPQPSLKEEPLEPVAVAEDEMQTLPPVRVHRRILLTEDARYRFKLRQIRKKIRPLAETQVEITPSEELAKLSNYMRLPDNTEIVRGSSAVTGANALDILPFAAIMAIVTSYKYTINTWASGIVSFVVETAKKLYHNKQENANIDVAGEGATWQLEDVLTRKFLNKYDRGMITTTNYSCAFFKRNGLFYLLDGSACNAMGLREIKDASKDASKGKACCLRILYNKDGKKEDQQFILSRILVRRLRTEPEPRSQLPEDYDYETGLSKSKITRSSIVPKPEKRTSIEIDSPKSQTLVGYQQTNGVYRIEGTTALKSRKAGTGVKSCHFVCLIAMLMATMHPIRTWNHIMVDTCIEKGLEIHDKATNLSVCKRRVIRNVIIDGKFININIKKLIVVNENSVKTLEQYLKAVMRRLRYVIIRFPECNMVICHTEGFYHLFDPYPEQLKEKENKPKEKKTKENKKTPTKSKPAVATWTLYRSMDAMIHKIKNVIGAKKASNPEFYTFELTSIKTAPRHSAINYRLSPLFKPDVNPNVPYLKRRKLRPVVDEKMYWLDIETMPWSRINPINDLGFQRKTPQALWKDWDIEFPGDLYSLWGSVHPLDTMFEEDQRGKQYLATCVVAIVMTQACSLSAWTGSFLDGIVNAGDKYHRQCITKIADKANYEISVNDLDVKFDGMFPYSFTVKFDKIIFGFVYNILPDRFNLSNALTYFFESHHLGLLTSPAKNLSFGKAGDSYFMYDCQSYGAPVCCPGQGASYMLKCESLNRLVYCMTLTLNIRRHGQQFHLYSVGVTLTENDK</sequence>
<evidence type="ECO:0000313" key="2">
    <source>
        <dbReference type="EMBL" id="KOB71329.1"/>
    </source>
</evidence>
<reference evidence="2 3" key="1">
    <citation type="journal article" date="2015" name="Genome Biol. Evol.">
        <title>The genome of winter moth (Operophtera brumata) provides a genomic perspective on sexual dimorphism and phenology.</title>
        <authorList>
            <person name="Derks M.F."/>
            <person name="Smit S."/>
            <person name="Salis L."/>
            <person name="Schijlen E."/>
            <person name="Bossers A."/>
            <person name="Mateman C."/>
            <person name="Pijl A.S."/>
            <person name="de Ridder D."/>
            <person name="Groenen M.A."/>
            <person name="Visser M.E."/>
            <person name="Megens H.J."/>
        </authorList>
    </citation>
    <scope>NUCLEOTIDE SEQUENCE [LARGE SCALE GENOMIC DNA]</scope>
    <source>
        <strain evidence="2">WM2013NL</strain>
        <tissue evidence="2">Head and thorax</tissue>
    </source>
</reference>
<dbReference type="STRING" id="104452.A0A0L7L7L1"/>
<name>A0A0L7L7L1_OPEBR</name>
<feature type="compositionally biased region" description="Pro residues" evidence="1">
    <location>
        <begin position="70"/>
        <end position="80"/>
    </location>
</feature>
<dbReference type="PANTHER" id="PTHR40552">
    <property type="entry name" value="AT05186P-RELATED"/>
    <property type="match status" value="1"/>
</dbReference>
<dbReference type="Proteomes" id="UP000037510">
    <property type="component" value="Unassembled WGS sequence"/>
</dbReference>
<feature type="non-terminal residue" evidence="2">
    <location>
        <position position="871"/>
    </location>
</feature>
<comment type="caution">
    <text evidence="2">The sequence shown here is derived from an EMBL/GenBank/DDBJ whole genome shotgun (WGS) entry which is preliminary data.</text>
</comment>
<protein>
    <submittedName>
        <fullName evidence="2">Uncharacterized protein</fullName>
    </submittedName>
</protein>
<proteinExistence type="predicted"/>
<keyword evidence="3" id="KW-1185">Reference proteome</keyword>
<dbReference type="EMBL" id="JTDY01002482">
    <property type="protein sequence ID" value="KOB71329.1"/>
    <property type="molecule type" value="Genomic_DNA"/>
</dbReference>
<gene>
    <name evidence="2" type="ORF">OBRU01_13219</name>
</gene>
<feature type="region of interest" description="Disordered" evidence="1">
    <location>
        <begin position="1"/>
        <end position="84"/>
    </location>
</feature>
<feature type="compositionally biased region" description="Basic and acidic residues" evidence="1">
    <location>
        <begin position="46"/>
        <end position="67"/>
    </location>
</feature>
<feature type="non-terminal residue" evidence="2">
    <location>
        <position position="1"/>
    </location>
</feature>
<organism evidence="2 3">
    <name type="scientific">Operophtera brumata</name>
    <name type="common">Winter moth</name>
    <name type="synonym">Phalaena brumata</name>
    <dbReference type="NCBI Taxonomy" id="104452"/>
    <lineage>
        <taxon>Eukaryota</taxon>
        <taxon>Metazoa</taxon>
        <taxon>Ecdysozoa</taxon>
        <taxon>Arthropoda</taxon>
        <taxon>Hexapoda</taxon>
        <taxon>Insecta</taxon>
        <taxon>Pterygota</taxon>
        <taxon>Neoptera</taxon>
        <taxon>Endopterygota</taxon>
        <taxon>Lepidoptera</taxon>
        <taxon>Glossata</taxon>
        <taxon>Ditrysia</taxon>
        <taxon>Geometroidea</taxon>
        <taxon>Geometridae</taxon>
        <taxon>Larentiinae</taxon>
        <taxon>Operophtera</taxon>
    </lineage>
</organism>
<evidence type="ECO:0000256" key="1">
    <source>
        <dbReference type="SAM" id="MobiDB-lite"/>
    </source>
</evidence>
<dbReference type="Gene3D" id="3.90.70.120">
    <property type="match status" value="1"/>
</dbReference>
<feature type="region of interest" description="Disordered" evidence="1">
    <location>
        <begin position="521"/>
        <end position="540"/>
    </location>
</feature>
<feature type="compositionally biased region" description="Basic and acidic residues" evidence="1">
    <location>
        <begin position="18"/>
        <end position="35"/>
    </location>
</feature>
<accession>A0A0L7L7L1</accession>
<evidence type="ECO:0000313" key="3">
    <source>
        <dbReference type="Proteomes" id="UP000037510"/>
    </source>
</evidence>
<dbReference type="AlphaFoldDB" id="A0A0L7L7L1"/>
<feature type="compositionally biased region" description="Basic and acidic residues" evidence="1">
    <location>
        <begin position="521"/>
        <end position="536"/>
    </location>
</feature>